<proteinExistence type="predicted"/>
<dbReference type="Proteomes" id="UP000694563">
    <property type="component" value="Chromosome 7"/>
</dbReference>
<protein>
    <submittedName>
        <fullName evidence="2">Melanoregulin</fullName>
    </submittedName>
</protein>
<name>A0A8C3UF43_CATUS</name>
<dbReference type="PANTHER" id="PTHR34340">
    <property type="entry name" value="MELANOREGULIN"/>
    <property type="match status" value="1"/>
</dbReference>
<dbReference type="PANTHER" id="PTHR34340:SF3">
    <property type="entry name" value="MELANOREGULIN"/>
    <property type="match status" value="1"/>
</dbReference>
<keyword evidence="3" id="KW-1185">Reference proteome</keyword>
<evidence type="ECO:0000256" key="1">
    <source>
        <dbReference type="SAM" id="MobiDB-lite"/>
    </source>
</evidence>
<reference evidence="2" key="1">
    <citation type="submission" date="2020-10" db="EMBL/GenBank/DDBJ databases">
        <title>Catharus ustulatus (Swainson's thrush) genome, bCatUst1, primary haplotype v2.</title>
        <authorList>
            <person name="Delmore K."/>
            <person name="Vafadar M."/>
            <person name="Formenti G."/>
            <person name="Chow W."/>
            <person name="Pelan S."/>
            <person name="Howe K."/>
            <person name="Rhie A."/>
            <person name="Mountcastle J."/>
            <person name="Haase B."/>
            <person name="Fedrigo O."/>
            <person name="Jarvis E.D."/>
        </authorList>
    </citation>
    <scope>NUCLEOTIDE SEQUENCE [LARGE SCALE GENOMIC DNA]</scope>
</reference>
<dbReference type="GO" id="GO:0032402">
    <property type="term" value="P:melanosome transport"/>
    <property type="evidence" value="ECO:0007669"/>
    <property type="project" value="InterPro"/>
</dbReference>
<dbReference type="Ensembl" id="ENSCUST00005011970.1">
    <property type="protein sequence ID" value="ENSCUSP00005011491.1"/>
    <property type="gene ID" value="ENSCUSG00005007400.1"/>
</dbReference>
<accession>A0A8C3UF43</accession>
<organism evidence="2 3">
    <name type="scientific">Catharus ustulatus</name>
    <name type="common">Russet-backed thrush</name>
    <name type="synonym">Hylocichla ustulatus</name>
    <dbReference type="NCBI Taxonomy" id="91951"/>
    <lineage>
        <taxon>Eukaryota</taxon>
        <taxon>Metazoa</taxon>
        <taxon>Chordata</taxon>
        <taxon>Craniata</taxon>
        <taxon>Vertebrata</taxon>
        <taxon>Euteleostomi</taxon>
        <taxon>Archelosauria</taxon>
        <taxon>Archosauria</taxon>
        <taxon>Dinosauria</taxon>
        <taxon>Saurischia</taxon>
        <taxon>Theropoda</taxon>
        <taxon>Coelurosauria</taxon>
        <taxon>Aves</taxon>
        <taxon>Neognathae</taxon>
        <taxon>Neoaves</taxon>
        <taxon>Telluraves</taxon>
        <taxon>Australaves</taxon>
        <taxon>Passeriformes</taxon>
        <taxon>Turdidae</taxon>
        <taxon>Catharus</taxon>
    </lineage>
</organism>
<evidence type="ECO:0000313" key="3">
    <source>
        <dbReference type="Proteomes" id="UP000694563"/>
    </source>
</evidence>
<dbReference type="InterPro" id="IPR031638">
    <property type="entry name" value="Melanoregulin"/>
</dbReference>
<dbReference type="GO" id="GO:0030318">
    <property type="term" value="P:melanocyte differentiation"/>
    <property type="evidence" value="ECO:0007669"/>
    <property type="project" value="TreeGrafter"/>
</dbReference>
<reference evidence="2" key="3">
    <citation type="submission" date="2025-09" db="UniProtKB">
        <authorList>
            <consortium name="Ensembl"/>
        </authorList>
    </citation>
    <scope>IDENTIFICATION</scope>
</reference>
<feature type="compositionally biased region" description="Gly residues" evidence="1">
    <location>
        <begin position="48"/>
        <end position="62"/>
    </location>
</feature>
<dbReference type="Pfam" id="PF15812">
    <property type="entry name" value="MREG"/>
    <property type="match status" value="1"/>
</dbReference>
<dbReference type="GO" id="GO:0042470">
    <property type="term" value="C:melanosome"/>
    <property type="evidence" value="ECO:0007669"/>
    <property type="project" value="InterPro"/>
</dbReference>
<gene>
    <name evidence="2" type="primary">MREG</name>
</gene>
<dbReference type="AlphaFoldDB" id="A0A8C3UF43"/>
<evidence type="ECO:0000313" key="2">
    <source>
        <dbReference type="Ensembl" id="ENSCUSP00005011491.1"/>
    </source>
</evidence>
<reference evidence="2" key="2">
    <citation type="submission" date="2025-08" db="UniProtKB">
        <authorList>
            <consortium name="Ensembl"/>
        </authorList>
    </citation>
    <scope>IDENTIFICATION</scope>
</reference>
<feature type="region of interest" description="Disordered" evidence="1">
    <location>
        <begin position="34"/>
        <end position="80"/>
    </location>
</feature>
<sequence length="283" mass="31060">MLQRTRGCRRDAEGCRRVQEDDVGQCRRKMREVQGGCRRRDQLRRGRAGQGGAGAGGAGQGSGAERSPARPRWAGAGDGRGAGAALPCPARLSGGSDGAAGLAALARLLRLLRRGGGGAREGASAQEWQKLNYDIYTLRQTRKEVRSRWKHILEDLGFQKEADSLLSVTKLSIISDSQNMSKARDILLKLSEETNIFPTSWELSERYLFVVVSTPSIPQHPALQGAHTRGTEQVSQRMPRYMVASGVIPRMLHLELGCSVSSEMPVLQHHEFHTLRKVGKEEL</sequence>